<gene>
    <name evidence="1" type="ORF">NBRC116591_35540</name>
</gene>
<accession>A0ABQ0ADL6</accession>
<comment type="caution">
    <text evidence="1">The sequence shown here is derived from an EMBL/GenBank/DDBJ whole genome shotgun (WGS) entry which is preliminary data.</text>
</comment>
<evidence type="ECO:0008006" key="3">
    <source>
        <dbReference type="Google" id="ProtNLM"/>
    </source>
</evidence>
<evidence type="ECO:0000313" key="2">
    <source>
        <dbReference type="Proteomes" id="UP001465153"/>
    </source>
</evidence>
<name>A0ABQ0ADL6_9GAMM</name>
<keyword evidence="2" id="KW-1185">Reference proteome</keyword>
<protein>
    <recommendedName>
        <fullName evidence="3">DUF1853 family protein</fullName>
    </recommendedName>
</protein>
<organism evidence="1 2">
    <name type="scientific">Sessilibacter corallicola</name>
    <dbReference type="NCBI Taxonomy" id="2904075"/>
    <lineage>
        <taxon>Bacteria</taxon>
        <taxon>Pseudomonadati</taxon>
        <taxon>Pseudomonadota</taxon>
        <taxon>Gammaproteobacteria</taxon>
        <taxon>Cellvibrionales</taxon>
        <taxon>Cellvibrionaceae</taxon>
        <taxon>Sessilibacter</taxon>
    </lineage>
</organism>
<dbReference type="InterPro" id="IPR015003">
    <property type="entry name" value="DUF1853"/>
</dbReference>
<dbReference type="EMBL" id="BAABWN010000014">
    <property type="protein sequence ID" value="GAA6169743.1"/>
    <property type="molecule type" value="Genomic_DNA"/>
</dbReference>
<dbReference type="Pfam" id="PF08907">
    <property type="entry name" value="DUF1853"/>
    <property type="match status" value="1"/>
</dbReference>
<reference evidence="1 2" key="1">
    <citation type="submission" date="2024-04" db="EMBL/GenBank/DDBJ databases">
        <title>Draft genome sequence of Sessilibacter corallicola NBRC 116591.</title>
        <authorList>
            <person name="Miyakawa T."/>
            <person name="Kusuya Y."/>
            <person name="Miura T."/>
        </authorList>
    </citation>
    <scope>NUCLEOTIDE SEQUENCE [LARGE SCALE GENOMIC DNA]</scope>
    <source>
        <strain evidence="1 2">KU-00831-HH</strain>
    </source>
</reference>
<dbReference type="RefSeq" id="WP_353304197.1">
    <property type="nucleotide sequence ID" value="NZ_BAABWN010000014.1"/>
</dbReference>
<proteinExistence type="predicted"/>
<sequence>MLTLRQRQLLWMIFSPDLLSLAPSGDSQPFQLTSDCHQIKSLIDKTLCNSELLNLKPTIRLGLLFEALLHFYLSNLQNTTNTETTHLFNHIITRLQLSTRTKPKRTLGEFDFIYSDNSTANTYHLETAVKFYLADCRVPTDLSETSTWIGPNRNDRLDLKIDKQFNHQLELSHRPEAKQLLSENGITDNIKKKFLLKGRIYLPYSDIFTKHEQYSSLLPKTVNPNAELGYWVNIGEINELLKNLDYARIINRQEWLAYESFYSEFLFKNCQQLIQEKLGIPRDLPINKETNVSITEHYVNLHNTSSNKTFVNQLRDKLVYEKKPFQICGIKHSQLNDNFQMNYYFIVPDDWSAITEPSCNQ</sequence>
<evidence type="ECO:0000313" key="1">
    <source>
        <dbReference type="EMBL" id="GAA6169743.1"/>
    </source>
</evidence>
<dbReference type="Proteomes" id="UP001465153">
    <property type="component" value="Unassembled WGS sequence"/>
</dbReference>